<gene>
    <name evidence="1" type="ORF">HHI36_016735</name>
</gene>
<sequence length="98" mass="11396">MKSDSEKYIRKLALLRVLKEHSEKTQDLRLFQVPEVNMDAKGYYDLISWQAHVTESPILQKICNDELQSLIARGKVNEIDIYVYVATLKQLRDQSNGN</sequence>
<evidence type="ECO:0000313" key="2">
    <source>
        <dbReference type="Proteomes" id="UP001516400"/>
    </source>
</evidence>
<dbReference type="EMBL" id="JABFTP020000124">
    <property type="protein sequence ID" value="KAL3279222.1"/>
    <property type="molecule type" value="Genomic_DNA"/>
</dbReference>
<evidence type="ECO:0000313" key="1">
    <source>
        <dbReference type="EMBL" id="KAL3279222.1"/>
    </source>
</evidence>
<reference evidence="1 2" key="1">
    <citation type="journal article" date="2021" name="BMC Biol.">
        <title>Horizontally acquired antibacterial genes associated with adaptive radiation of ladybird beetles.</title>
        <authorList>
            <person name="Li H.S."/>
            <person name="Tang X.F."/>
            <person name="Huang Y.H."/>
            <person name="Xu Z.Y."/>
            <person name="Chen M.L."/>
            <person name="Du X.Y."/>
            <person name="Qiu B.Y."/>
            <person name="Chen P.T."/>
            <person name="Zhang W."/>
            <person name="Slipinski A."/>
            <person name="Escalona H.E."/>
            <person name="Waterhouse R.M."/>
            <person name="Zwick A."/>
            <person name="Pang H."/>
        </authorList>
    </citation>
    <scope>NUCLEOTIDE SEQUENCE [LARGE SCALE GENOMIC DNA]</scope>
    <source>
        <strain evidence="1">SYSU2018</strain>
    </source>
</reference>
<keyword evidence="2" id="KW-1185">Reference proteome</keyword>
<comment type="caution">
    <text evidence="1">The sequence shown here is derived from an EMBL/GenBank/DDBJ whole genome shotgun (WGS) entry which is preliminary data.</text>
</comment>
<accession>A0ABD2NLB5</accession>
<dbReference type="PANTHER" id="PTHR46409">
    <property type="entry name" value="HTH PSQ-TYPE DOMAIN-CONTAINING PROTEIN"/>
    <property type="match status" value="1"/>
</dbReference>
<name>A0ABD2NLB5_9CUCU</name>
<dbReference type="AlphaFoldDB" id="A0ABD2NLB5"/>
<dbReference type="PANTHER" id="PTHR46409:SF1">
    <property type="entry name" value="HTH PSQ-TYPE DOMAIN-CONTAINING PROTEIN"/>
    <property type="match status" value="1"/>
</dbReference>
<proteinExistence type="predicted"/>
<protein>
    <submittedName>
        <fullName evidence="1">Uncharacterized protein</fullName>
    </submittedName>
</protein>
<dbReference type="Proteomes" id="UP001516400">
    <property type="component" value="Unassembled WGS sequence"/>
</dbReference>
<organism evidence="1 2">
    <name type="scientific">Cryptolaemus montrouzieri</name>
    <dbReference type="NCBI Taxonomy" id="559131"/>
    <lineage>
        <taxon>Eukaryota</taxon>
        <taxon>Metazoa</taxon>
        <taxon>Ecdysozoa</taxon>
        <taxon>Arthropoda</taxon>
        <taxon>Hexapoda</taxon>
        <taxon>Insecta</taxon>
        <taxon>Pterygota</taxon>
        <taxon>Neoptera</taxon>
        <taxon>Endopterygota</taxon>
        <taxon>Coleoptera</taxon>
        <taxon>Polyphaga</taxon>
        <taxon>Cucujiformia</taxon>
        <taxon>Coccinelloidea</taxon>
        <taxon>Coccinellidae</taxon>
        <taxon>Scymninae</taxon>
        <taxon>Scymnini</taxon>
        <taxon>Cryptolaemus</taxon>
    </lineage>
</organism>